<keyword evidence="6" id="KW-1185">Reference proteome</keyword>
<keyword evidence="5" id="KW-0378">Hydrolase</keyword>
<dbReference type="SUPFAM" id="SSF55486">
    <property type="entry name" value="Metalloproteases ('zincins'), catalytic domain"/>
    <property type="match status" value="1"/>
</dbReference>
<evidence type="ECO:0000313" key="5">
    <source>
        <dbReference type="EMBL" id="ACJ31520.1"/>
    </source>
</evidence>
<feature type="signal peptide" evidence="3">
    <location>
        <begin position="1"/>
        <end position="23"/>
    </location>
</feature>
<feature type="region of interest" description="Disordered" evidence="2">
    <location>
        <begin position="147"/>
        <end position="168"/>
    </location>
</feature>
<protein>
    <submittedName>
        <fullName evidence="5">Cold-active alkaline serine protease</fullName>
    </submittedName>
</protein>
<dbReference type="RefSeq" id="WP_020914849.1">
    <property type="nucleotide sequence ID" value="NC_011566.1"/>
</dbReference>
<dbReference type="eggNOG" id="COG3291">
    <property type="taxonomic scope" value="Bacteria"/>
</dbReference>
<dbReference type="eggNOG" id="COG2234">
    <property type="taxonomic scope" value="Bacteria"/>
</dbReference>
<gene>
    <name evidence="5" type="ordered locus">swp_4899</name>
</gene>
<dbReference type="Pfam" id="PF13688">
    <property type="entry name" value="Reprolysin_5"/>
    <property type="match status" value="1"/>
</dbReference>
<organism evidence="5 6">
    <name type="scientific">Shewanella piezotolerans (strain WP3 / JCM 13877)</name>
    <dbReference type="NCBI Taxonomy" id="225849"/>
    <lineage>
        <taxon>Bacteria</taxon>
        <taxon>Pseudomonadati</taxon>
        <taxon>Pseudomonadota</taxon>
        <taxon>Gammaproteobacteria</taxon>
        <taxon>Alteromonadales</taxon>
        <taxon>Shewanellaceae</taxon>
        <taxon>Shewanella</taxon>
    </lineage>
</organism>
<evidence type="ECO:0000259" key="4">
    <source>
        <dbReference type="PROSITE" id="PS50093"/>
    </source>
</evidence>
<dbReference type="InterPro" id="IPR022409">
    <property type="entry name" value="PKD/Chitinase_dom"/>
</dbReference>
<dbReference type="Gene3D" id="2.60.120.380">
    <property type="match status" value="2"/>
</dbReference>
<dbReference type="PROSITE" id="PS50093">
    <property type="entry name" value="PKD"/>
    <property type="match status" value="2"/>
</dbReference>
<dbReference type="OrthoDB" id="3976083at2"/>
<dbReference type="Proteomes" id="UP000000753">
    <property type="component" value="Chromosome"/>
</dbReference>
<comment type="cofactor">
    <cofactor evidence="1">
        <name>Ca(2+)</name>
        <dbReference type="ChEBI" id="CHEBI:29108"/>
    </cofactor>
</comment>
<dbReference type="eggNOG" id="COG3227">
    <property type="taxonomic scope" value="Bacteria"/>
</dbReference>
<evidence type="ECO:0000313" key="6">
    <source>
        <dbReference type="Proteomes" id="UP000000753"/>
    </source>
</evidence>
<name>B8CV43_SHEPW</name>
<dbReference type="Gene3D" id="2.60.40.10">
    <property type="entry name" value="Immunoglobulins"/>
    <property type="match status" value="2"/>
</dbReference>
<feature type="chain" id="PRO_5002867006" evidence="3">
    <location>
        <begin position="24"/>
        <end position="1142"/>
    </location>
</feature>
<dbReference type="InterPro" id="IPR007280">
    <property type="entry name" value="Peptidase_C_arc/bac"/>
</dbReference>
<keyword evidence="3" id="KW-0732">Signal</keyword>
<sequence>MPNHKLKKLAILSALAVSFSSAAEEVKLFNNAINFESAANQLNVERGQRSTPQTIELNNALGNALEVGNYLKFTVDNLDVQIQLTKITVKNSDLTYIDGRSNDGSASLSMVKSKGKYSAKIYLGQAGYLLTPSANGTYTLSKFVEDNSPVDSSDRPASKNAPEARSSVNGRQGLAGMAAFNSVAMAENDREVTIIVAYTAKLAAEVGDVAAYMALMEKDTNDSYTASGIDATVNIVHSYQTGYVSTGDMSEDNSLMLNQATSDWLLNPNPLAPNGYGVELKSLRDQHQADVMVLLTDKNASSPWAGWAGEIGADESNALFSMSSWGTFKNTFAHELGHLFGARHDTAADSTSTPYAYGHGFCNANNTWRTMMATSASCTGTRLNAWSNPNKVYEGYTGGTADLNDNARLHNERVTTLSAFRTAAHNPPTATITVAAEASELLTATFEGQANDSDGNIVSTLWDFGDGVYHNKPYAEGYSATHTYQFPGTYTARFTATDNNGLINTTTRDITVTAPTGASYCSAKGGNAFYQYTSSVNVNGLAHTSGSRLYTDQTELTPFTIHTNTPTGIELVQGTRSSSHGPYSDHWAVFVDLNQNNSFDDPGERLHFSKPRNPSSREPLLASITIPDTALAGVTRMRVIQSEKVRAGETELGACGDVVFGEVEDYSINIIKEPSPANFSANITTDNLSVSFADGSASNSDIASVEWDFGDGNYSQTNTSTSFNPEHTYAFAGSYTVTLTVTLKNGDKHTLTKVIEVTAPPGQNYCSAYAYNSKYQYTANVTVNGVSIDSGAAGYTDHTATVLPIGYGDNTISFRQGATGTKTSYNAEWKVYIDMNQDGLFAEDEIENVVYWINADTSNAIERPFTVPTTALAGKTRMRVVQSYEKITTSCGRITWGEIEDFTVELKTDTTDPVTPSDLANGVTKTGINVASKESKTFTFNVPAGAKNVNVHMGAGTGDPDLYVRFGEAATDNVYDCRPYTGGNRDESCDSSKLTQSGGLYYVTVKGYSASDNVTLTGTYEEGGVVDPDPTPTPNACATLNPQTRGNVTDGQAVCLGGNQVYLGLYVPAGQTQLTLKTSGGDGDASLYQSASGWPSTTNNQNSSVTANSNDEVITVTNPRSGWHYFLISGQGTGTDFVADYQ</sequence>
<evidence type="ECO:0000256" key="1">
    <source>
        <dbReference type="ARBA" id="ARBA00001913"/>
    </source>
</evidence>
<dbReference type="GO" id="GO:0006508">
    <property type="term" value="P:proteolysis"/>
    <property type="evidence" value="ECO:0007669"/>
    <property type="project" value="UniProtKB-KW"/>
</dbReference>
<evidence type="ECO:0000256" key="2">
    <source>
        <dbReference type="SAM" id="MobiDB-lite"/>
    </source>
</evidence>
<dbReference type="Pfam" id="PF04151">
    <property type="entry name" value="PPC"/>
    <property type="match status" value="2"/>
</dbReference>
<dbReference type="EMBL" id="CP000472">
    <property type="protein sequence ID" value="ACJ31520.1"/>
    <property type="molecule type" value="Genomic_DNA"/>
</dbReference>
<dbReference type="HOGENOM" id="CLU_277552_0_0_6"/>
<dbReference type="SMART" id="SM00089">
    <property type="entry name" value="PKD"/>
    <property type="match status" value="2"/>
</dbReference>
<evidence type="ECO:0000256" key="3">
    <source>
        <dbReference type="SAM" id="SignalP"/>
    </source>
</evidence>
<dbReference type="InterPro" id="IPR035986">
    <property type="entry name" value="PKD_dom_sf"/>
</dbReference>
<proteinExistence type="predicted"/>
<dbReference type="InterPro" id="IPR000601">
    <property type="entry name" value="PKD_dom"/>
</dbReference>
<dbReference type="Gene3D" id="3.40.390.10">
    <property type="entry name" value="Collagenase (Catalytic Domain)"/>
    <property type="match status" value="1"/>
</dbReference>
<dbReference type="Pfam" id="PF20009">
    <property type="entry name" value="GEVED"/>
    <property type="match status" value="2"/>
</dbReference>
<dbReference type="InterPro" id="IPR045474">
    <property type="entry name" value="GEVED"/>
</dbReference>
<feature type="domain" description="PKD" evidence="4">
    <location>
        <begin position="673"/>
        <end position="764"/>
    </location>
</feature>
<accession>B8CV43</accession>
<dbReference type="AlphaFoldDB" id="B8CV43"/>
<dbReference type="KEGG" id="swp:swp_4899"/>
<dbReference type="SUPFAM" id="SSF49299">
    <property type="entry name" value="PKD domain"/>
    <property type="match status" value="2"/>
</dbReference>
<dbReference type="Pfam" id="PF18911">
    <property type="entry name" value="PKD_4"/>
    <property type="match status" value="2"/>
</dbReference>
<dbReference type="InterPro" id="IPR013783">
    <property type="entry name" value="Ig-like_fold"/>
</dbReference>
<dbReference type="GO" id="GO:0008237">
    <property type="term" value="F:metallopeptidase activity"/>
    <property type="evidence" value="ECO:0007669"/>
    <property type="project" value="InterPro"/>
</dbReference>
<dbReference type="STRING" id="225849.swp_4899"/>
<dbReference type="CDD" id="cd00146">
    <property type="entry name" value="PKD"/>
    <property type="match status" value="2"/>
</dbReference>
<reference evidence="5 6" key="1">
    <citation type="journal article" date="2008" name="PLoS ONE">
        <title>Environmental adaptation: genomic analysis of the piezotolerant and psychrotolerant deep-sea iron reducing bacterium Shewanella piezotolerans WP3.</title>
        <authorList>
            <person name="Wang F."/>
            <person name="Wang J."/>
            <person name="Jian H."/>
            <person name="Zhang B."/>
            <person name="Li S."/>
            <person name="Wang F."/>
            <person name="Zeng X."/>
            <person name="Gao L."/>
            <person name="Bartlett D.H."/>
            <person name="Yu J."/>
            <person name="Hu S."/>
            <person name="Xiao X."/>
        </authorList>
    </citation>
    <scope>NUCLEOTIDE SEQUENCE [LARGE SCALE GENOMIC DNA]</scope>
    <source>
        <strain evidence="6">WP3 / JCM 13877</strain>
    </source>
</reference>
<keyword evidence="5" id="KW-0645">Protease</keyword>
<dbReference type="InterPro" id="IPR024079">
    <property type="entry name" value="MetalloPept_cat_dom_sf"/>
</dbReference>
<feature type="region of interest" description="Disordered" evidence="2">
    <location>
        <begin position="1091"/>
        <end position="1110"/>
    </location>
</feature>
<feature type="domain" description="PKD" evidence="4">
    <location>
        <begin position="427"/>
        <end position="519"/>
    </location>
</feature>